<evidence type="ECO:0000313" key="2">
    <source>
        <dbReference type="EMBL" id="EAT85227.1"/>
    </source>
</evidence>
<dbReference type="EMBL" id="CH445335">
    <property type="protein sequence ID" value="EAT85227.1"/>
    <property type="molecule type" value="Genomic_DNA"/>
</dbReference>
<proteinExistence type="predicted"/>
<dbReference type="InParanoid" id="Q0UKF3"/>
<sequence>MAGLGQRTVADGTAAWNQAWGGCRLTPLVRTESRRSCCACRVDQGEGVRAVYAQVLLVARAPPVPVWCELSVPKPVQTLMKLSVRFEQRSGLSQPSRDKTPSLLLRWVAPAPPPAPSTNERAARWVDPSSAPRTSQSRRWRL</sequence>
<gene>
    <name evidence="2" type="ORF">SNOG_07761</name>
</gene>
<evidence type="ECO:0000256" key="1">
    <source>
        <dbReference type="SAM" id="MobiDB-lite"/>
    </source>
</evidence>
<organism evidence="2 3">
    <name type="scientific">Phaeosphaeria nodorum (strain SN15 / ATCC MYA-4574 / FGSC 10173)</name>
    <name type="common">Glume blotch fungus</name>
    <name type="synonym">Parastagonospora nodorum</name>
    <dbReference type="NCBI Taxonomy" id="321614"/>
    <lineage>
        <taxon>Eukaryota</taxon>
        <taxon>Fungi</taxon>
        <taxon>Dikarya</taxon>
        <taxon>Ascomycota</taxon>
        <taxon>Pezizomycotina</taxon>
        <taxon>Dothideomycetes</taxon>
        <taxon>Pleosporomycetidae</taxon>
        <taxon>Pleosporales</taxon>
        <taxon>Pleosporineae</taxon>
        <taxon>Phaeosphaeriaceae</taxon>
        <taxon>Parastagonospora</taxon>
    </lineage>
</organism>
<evidence type="ECO:0000313" key="3">
    <source>
        <dbReference type="Proteomes" id="UP000001055"/>
    </source>
</evidence>
<dbReference type="AlphaFoldDB" id="Q0UKF3"/>
<name>Q0UKF3_PHANO</name>
<dbReference type="HOGENOM" id="CLU_1816483_0_0_1"/>
<protein>
    <submittedName>
        <fullName evidence="2">Uncharacterized protein</fullName>
    </submittedName>
</protein>
<dbReference type="GeneID" id="5974983"/>
<accession>Q0UKF3</accession>
<dbReference type="RefSeq" id="XP_001798090.1">
    <property type="nucleotide sequence ID" value="XM_001798038.1"/>
</dbReference>
<dbReference type="KEGG" id="pno:SNOG_07761"/>
<dbReference type="Proteomes" id="UP000001055">
    <property type="component" value="Unassembled WGS sequence"/>
</dbReference>
<reference evidence="3" key="1">
    <citation type="journal article" date="2007" name="Plant Cell">
        <title>Dothideomycete-plant interactions illuminated by genome sequencing and EST analysis of the wheat pathogen Stagonospora nodorum.</title>
        <authorList>
            <person name="Hane J.K."/>
            <person name="Lowe R.G."/>
            <person name="Solomon P.S."/>
            <person name="Tan K.C."/>
            <person name="Schoch C.L."/>
            <person name="Spatafora J.W."/>
            <person name="Crous P.W."/>
            <person name="Kodira C."/>
            <person name="Birren B.W."/>
            <person name="Galagan J.E."/>
            <person name="Torriani S.F."/>
            <person name="McDonald B.A."/>
            <person name="Oliver R.P."/>
        </authorList>
    </citation>
    <scope>NUCLEOTIDE SEQUENCE [LARGE SCALE GENOMIC DNA]</scope>
    <source>
        <strain evidence="3">SN15 / ATCC MYA-4574 / FGSC 10173</strain>
    </source>
</reference>
<dbReference type="PROSITE" id="PS51257">
    <property type="entry name" value="PROKAR_LIPOPROTEIN"/>
    <property type="match status" value="1"/>
</dbReference>
<feature type="region of interest" description="Disordered" evidence="1">
    <location>
        <begin position="107"/>
        <end position="142"/>
    </location>
</feature>